<dbReference type="Proteomes" id="UP000030764">
    <property type="component" value="Unassembled WGS sequence"/>
</dbReference>
<evidence type="ECO:0000313" key="3">
    <source>
        <dbReference type="Proteomes" id="UP000030764"/>
    </source>
</evidence>
<dbReference type="EMBL" id="KL363185">
    <property type="protein sequence ID" value="KFD58292.1"/>
    <property type="molecule type" value="Genomic_DNA"/>
</dbReference>
<gene>
    <name evidence="1" type="ORF">M513_01055</name>
    <name evidence="2" type="ORF">M514_01055</name>
</gene>
<reference evidence="1 3" key="1">
    <citation type="journal article" date="2014" name="Nat. Genet.">
        <title>Genome and transcriptome of the porcine whipworm Trichuris suis.</title>
        <authorList>
            <person name="Jex A.R."/>
            <person name="Nejsum P."/>
            <person name="Schwarz E.M."/>
            <person name="Hu L."/>
            <person name="Young N.D."/>
            <person name="Hall R.S."/>
            <person name="Korhonen P.K."/>
            <person name="Liao S."/>
            <person name="Thamsborg S."/>
            <person name="Xia J."/>
            <person name="Xu P."/>
            <person name="Wang S."/>
            <person name="Scheerlinck J.P."/>
            <person name="Hofmann A."/>
            <person name="Sternberg P.W."/>
            <person name="Wang J."/>
            <person name="Gasser R.B."/>
        </authorList>
    </citation>
    <scope>NUCLEOTIDE SEQUENCE [LARGE SCALE GENOMIC DNA]</scope>
    <source>
        <strain evidence="2">DCEP-RM93F</strain>
        <strain evidence="1">DCEP-RM93M</strain>
    </source>
</reference>
<name>A0A085MM46_9BILA</name>
<proteinExistence type="predicted"/>
<dbReference type="AlphaFoldDB" id="A0A085MM46"/>
<dbReference type="EMBL" id="KL367487">
    <property type="protein sequence ID" value="KFD70557.1"/>
    <property type="molecule type" value="Genomic_DNA"/>
</dbReference>
<dbReference type="Proteomes" id="UP000030758">
    <property type="component" value="Unassembled WGS sequence"/>
</dbReference>
<evidence type="ECO:0000313" key="2">
    <source>
        <dbReference type="EMBL" id="KFD70557.1"/>
    </source>
</evidence>
<protein>
    <submittedName>
        <fullName evidence="1">Uncharacterized protein</fullName>
    </submittedName>
</protein>
<accession>A0A085MM46</accession>
<keyword evidence="3" id="KW-1185">Reference proteome</keyword>
<organism evidence="1 3">
    <name type="scientific">Trichuris suis</name>
    <name type="common">pig whipworm</name>
    <dbReference type="NCBI Taxonomy" id="68888"/>
    <lineage>
        <taxon>Eukaryota</taxon>
        <taxon>Metazoa</taxon>
        <taxon>Ecdysozoa</taxon>
        <taxon>Nematoda</taxon>
        <taxon>Enoplea</taxon>
        <taxon>Dorylaimia</taxon>
        <taxon>Trichinellida</taxon>
        <taxon>Trichuridae</taxon>
        <taxon>Trichuris</taxon>
    </lineage>
</organism>
<sequence>MVDKLKQLRGKHCSCRQMVLMYRRVSIVEIMQDAKLSYGTCEIILSAHLQTSRSQRTSAAELLLSEKELLVEFSKQVLRFFQESDDIFFVVQCDW</sequence>
<evidence type="ECO:0000313" key="1">
    <source>
        <dbReference type="EMBL" id="KFD58292.1"/>
    </source>
</evidence>